<dbReference type="InterPro" id="IPR037143">
    <property type="entry name" value="4-PPantetheinyl_Trfase_dom_sf"/>
</dbReference>
<keyword evidence="6" id="KW-1185">Reference proteome</keyword>
<dbReference type="EMBL" id="CAJZAG010000001">
    <property type="protein sequence ID" value="CAG9164005.1"/>
    <property type="molecule type" value="Genomic_DNA"/>
</dbReference>
<evidence type="ECO:0000313" key="5">
    <source>
        <dbReference type="EMBL" id="CAG9164005.1"/>
    </source>
</evidence>
<keyword evidence="2" id="KW-0808">Transferase</keyword>
<reference evidence="5 6" key="1">
    <citation type="submission" date="2021-08" db="EMBL/GenBank/DDBJ databases">
        <authorList>
            <person name="Peeters C."/>
        </authorList>
    </citation>
    <scope>NUCLEOTIDE SEQUENCE [LARGE SCALE GENOMIC DNA]</scope>
    <source>
        <strain evidence="5 6">LMG 32289</strain>
    </source>
</reference>
<feature type="domain" description="4'-phosphopantetheinyl transferase" evidence="3">
    <location>
        <begin position="121"/>
        <end position="198"/>
    </location>
</feature>
<accession>A0ABN7XSR3</accession>
<dbReference type="InterPro" id="IPR008278">
    <property type="entry name" value="4-PPantetheinyl_Trfase_dom"/>
</dbReference>
<gene>
    <name evidence="5" type="ORF">LMG32289_00339</name>
</gene>
<dbReference type="Pfam" id="PF01648">
    <property type="entry name" value="ACPS"/>
    <property type="match status" value="1"/>
</dbReference>
<dbReference type="InterPro" id="IPR055066">
    <property type="entry name" value="AASDHPPT_N"/>
</dbReference>
<dbReference type="PANTHER" id="PTHR12215:SF10">
    <property type="entry name" value="L-AMINOADIPATE-SEMIALDEHYDE DEHYDROGENASE-PHOSPHOPANTETHEINYL TRANSFERASE"/>
    <property type="match status" value="1"/>
</dbReference>
<dbReference type="Proteomes" id="UP000706525">
    <property type="component" value="Unassembled WGS sequence"/>
</dbReference>
<evidence type="ECO:0008006" key="7">
    <source>
        <dbReference type="Google" id="ProtNLM"/>
    </source>
</evidence>
<name>A0ABN7XSR3_9BURK</name>
<dbReference type="RefSeq" id="WP_223981038.1">
    <property type="nucleotide sequence ID" value="NZ_CAJZAG010000001.1"/>
</dbReference>
<evidence type="ECO:0000259" key="3">
    <source>
        <dbReference type="Pfam" id="PF01648"/>
    </source>
</evidence>
<dbReference type="PANTHER" id="PTHR12215">
    <property type="entry name" value="PHOSPHOPANTETHEINE TRANSFERASE"/>
    <property type="match status" value="1"/>
</dbReference>
<protein>
    <recommendedName>
        <fullName evidence="7">4'-phosphopantetheinyl transferase superfamily protein</fullName>
    </recommendedName>
</protein>
<sequence length="234" mass="25241">MQRVPLPDLRGTTPGAIEVHRVDLALDREPAEALMQLDAAERVQAGRFARCEDRVRFATTRAAVRGLLARRLGCAPTQVRFAYNRHGKPHVADLPDLPFNVTHAGAHALIAIGDGTCIEALGIDIELCQRTGDAMSILDVAFTACEQARIRAAADPLAALYRHWSAKEAALKAVGVGVAEHLHALTVDPEHHQNIVVSSRLAGWTSLQAMALAMPGGYVAALAWRLKEHSCKTS</sequence>
<evidence type="ECO:0000256" key="2">
    <source>
        <dbReference type="ARBA" id="ARBA00022679"/>
    </source>
</evidence>
<dbReference type="Pfam" id="PF22624">
    <property type="entry name" value="AASDHPPT_N"/>
    <property type="match status" value="1"/>
</dbReference>
<feature type="domain" description="4'-phosphopantetheinyl transferase N-terminal" evidence="4">
    <location>
        <begin position="32"/>
        <end position="111"/>
    </location>
</feature>
<dbReference type="Gene3D" id="3.90.470.20">
    <property type="entry name" value="4'-phosphopantetheinyl transferase domain"/>
    <property type="match status" value="2"/>
</dbReference>
<evidence type="ECO:0000256" key="1">
    <source>
        <dbReference type="ARBA" id="ARBA00010990"/>
    </source>
</evidence>
<dbReference type="InterPro" id="IPR050559">
    <property type="entry name" value="P-Pant_transferase_sf"/>
</dbReference>
<dbReference type="SUPFAM" id="SSF56214">
    <property type="entry name" value="4'-phosphopantetheinyl transferase"/>
    <property type="match status" value="2"/>
</dbReference>
<comment type="caution">
    <text evidence="5">The sequence shown here is derived from an EMBL/GenBank/DDBJ whole genome shotgun (WGS) entry which is preliminary data.</text>
</comment>
<evidence type="ECO:0000313" key="6">
    <source>
        <dbReference type="Proteomes" id="UP000706525"/>
    </source>
</evidence>
<organism evidence="5 6">
    <name type="scientific">Cupriavidus pampae</name>
    <dbReference type="NCBI Taxonomy" id="659251"/>
    <lineage>
        <taxon>Bacteria</taxon>
        <taxon>Pseudomonadati</taxon>
        <taxon>Pseudomonadota</taxon>
        <taxon>Betaproteobacteria</taxon>
        <taxon>Burkholderiales</taxon>
        <taxon>Burkholderiaceae</taxon>
        <taxon>Cupriavidus</taxon>
    </lineage>
</organism>
<evidence type="ECO:0000259" key="4">
    <source>
        <dbReference type="Pfam" id="PF22624"/>
    </source>
</evidence>
<comment type="similarity">
    <text evidence="1">Belongs to the P-Pant transferase superfamily. Gsp/Sfp/HetI/AcpT family.</text>
</comment>
<proteinExistence type="inferred from homology"/>